<feature type="domain" description="AttH" evidence="2">
    <location>
        <begin position="53"/>
        <end position="225"/>
    </location>
</feature>
<dbReference type="PANTHER" id="PTHR38591">
    <property type="entry name" value="HYDROLASE"/>
    <property type="match status" value="1"/>
</dbReference>
<evidence type="ECO:0000313" key="3">
    <source>
        <dbReference type="EMBL" id="MFC0251792.1"/>
    </source>
</evidence>
<dbReference type="RefSeq" id="WP_379678625.1">
    <property type="nucleotide sequence ID" value="NZ_JBHLWP010000009.1"/>
</dbReference>
<evidence type="ECO:0000259" key="2">
    <source>
        <dbReference type="Pfam" id="PF07143"/>
    </source>
</evidence>
<evidence type="ECO:0000256" key="1">
    <source>
        <dbReference type="SAM" id="SignalP"/>
    </source>
</evidence>
<dbReference type="Pfam" id="PF07143">
    <property type="entry name" value="CrtC"/>
    <property type="match status" value="1"/>
</dbReference>
<dbReference type="SUPFAM" id="SSF159245">
    <property type="entry name" value="AttH-like"/>
    <property type="match status" value="1"/>
</dbReference>
<feature type="signal peptide" evidence="1">
    <location>
        <begin position="1"/>
        <end position="18"/>
    </location>
</feature>
<dbReference type="EMBL" id="JBHLWP010000009">
    <property type="protein sequence ID" value="MFC0251792.1"/>
    <property type="molecule type" value="Genomic_DNA"/>
</dbReference>
<sequence>MRAALFGLLLMMFQWCHAQGGSNAGGAVTFAPVTPGTTLSFPRDFGAHPEFRTEWWYVTGWVETPERKPLGFQVTFFRSRTEHDPKNPSTFAPRQLVIGHAALSDPEVGRLVHDQRSAREGFGLAWARTGNTDLKLDDWRMVRDASGTYRVTVRSNELTLELRLQPTQPVLVQGEGGYSRKGASPQHASHYYSEPQLKVSGSVGRAGSQPVAVTGTAWLDHEWSSEALQPEASGWDWIGVNLDDGGALMAFQIRNKQGGKLWAHATVRDAAGKVTRYAPDQVNFAPTARWKSPRTGAEYPVAQLVTTGPLRWQLAPLQQDQELDSRRTTGAVYWEGAVTVSRDGKRMGRGYLEMTGYVRPMKL</sequence>
<dbReference type="Proteomes" id="UP001589773">
    <property type="component" value="Unassembled WGS sequence"/>
</dbReference>
<proteinExistence type="predicted"/>
<evidence type="ECO:0000313" key="4">
    <source>
        <dbReference type="Proteomes" id="UP001589773"/>
    </source>
</evidence>
<reference evidence="3 4" key="1">
    <citation type="submission" date="2024-09" db="EMBL/GenBank/DDBJ databases">
        <authorList>
            <person name="Sun Q."/>
            <person name="Mori K."/>
        </authorList>
    </citation>
    <scope>NUCLEOTIDE SEQUENCE [LARGE SCALE GENOMIC DNA]</scope>
    <source>
        <strain evidence="3 4">CCM 7792</strain>
    </source>
</reference>
<dbReference type="Pfam" id="PF17186">
    <property type="entry name" value="Lipocalin_9"/>
    <property type="match status" value="1"/>
</dbReference>
<comment type="caution">
    <text evidence="3">The sequence shown here is derived from an EMBL/GenBank/DDBJ whole genome shotgun (WGS) entry which is preliminary data.</text>
</comment>
<dbReference type="Gene3D" id="2.40.370.10">
    <property type="entry name" value="AttH-like domain"/>
    <property type="match status" value="2"/>
</dbReference>
<protein>
    <submittedName>
        <fullName evidence="3">Lipocalin-like domain-containing protein</fullName>
    </submittedName>
</protein>
<feature type="chain" id="PRO_5045297913" evidence="1">
    <location>
        <begin position="19"/>
        <end position="363"/>
    </location>
</feature>
<dbReference type="PANTHER" id="PTHR38591:SF1">
    <property type="entry name" value="BLL1000 PROTEIN"/>
    <property type="match status" value="1"/>
</dbReference>
<gene>
    <name evidence="3" type="ORF">ACFFJK_07805</name>
</gene>
<organism evidence="3 4">
    <name type="scientific">Massilia consociata</name>
    <dbReference type="NCBI Taxonomy" id="760117"/>
    <lineage>
        <taxon>Bacteria</taxon>
        <taxon>Pseudomonadati</taxon>
        <taxon>Pseudomonadota</taxon>
        <taxon>Betaproteobacteria</taxon>
        <taxon>Burkholderiales</taxon>
        <taxon>Oxalobacteraceae</taxon>
        <taxon>Telluria group</taxon>
        <taxon>Massilia</taxon>
    </lineage>
</organism>
<keyword evidence="1" id="KW-0732">Signal</keyword>
<dbReference type="InterPro" id="IPR023374">
    <property type="entry name" value="AttH-like_dom_sf"/>
</dbReference>
<name>A0ABV6FEM7_9BURK</name>
<accession>A0ABV6FEM7</accession>
<dbReference type="InterPro" id="IPR010791">
    <property type="entry name" value="AttH_dom"/>
</dbReference>
<keyword evidence="4" id="KW-1185">Reference proteome</keyword>